<dbReference type="AlphaFoldDB" id="A0A2G5SC43"/>
<gene>
    <name evidence="1" type="ORF">B9Z55_028275</name>
</gene>
<protein>
    <submittedName>
        <fullName evidence="1">Uncharacterized protein</fullName>
    </submittedName>
</protein>
<dbReference type="Proteomes" id="UP000230233">
    <property type="component" value="Unassembled WGS sequence"/>
</dbReference>
<evidence type="ECO:0000313" key="2">
    <source>
        <dbReference type="Proteomes" id="UP000230233"/>
    </source>
</evidence>
<proteinExistence type="predicted"/>
<sequence length="80" mass="8339">MYITRLLVNSEKYKDNAIMKHGDGEAVRISQFSSWRAGALGAGASRAGVLGAGVLGAGVRRAGAGIEGSELMEVESEDRS</sequence>
<evidence type="ECO:0000313" key="1">
    <source>
        <dbReference type="EMBL" id="PIC12610.1"/>
    </source>
</evidence>
<reference evidence="2" key="1">
    <citation type="submission" date="2017-10" db="EMBL/GenBank/DDBJ databases">
        <title>Rapid genome shrinkage in a self-fertile nematode reveals novel sperm competition proteins.</title>
        <authorList>
            <person name="Yin D."/>
            <person name="Schwarz E.M."/>
            <person name="Thomas C.G."/>
            <person name="Felde R.L."/>
            <person name="Korf I.F."/>
            <person name="Cutter A.D."/>
            <person name="Schartner C.M."/>
            <person name="Ralston E.J."/>
            <person name="Meyer B.J."/>
            <person name="Haag E.S."/>
        </authorList>
    </citation>
    <scope>NUCLEOTIDE SEQUENCE [LARGE SCALE GENOMIC DNA]</scope>
    <source>
        <strain evidence="2">JU1422</strain>
    </source>
</reference>
<name>A0A2G5SC43_9PELO</name>
<accession>A0A2G5SC43</accession>
<dbReference type="EMBL" id="PDUG01000020">
    <property type="protein sequence ID" value="PIC12610.1"/>
    <property type="molecule type" value="Genomic_DNA"/>
</dbReference>
<keyword evidence="2" id="KW-1185">Reference proteome</keyword>
<organism evidence="1 2">
    <name type="scientific">Caenorhabditis nigoni</name>
    <dbReference type="NCBI Taxonomy" id="1611254"/>
    <lineage>
        <taxon>Eukaryota</taxon>
        <taxon>Metazoa</taxon>
        <taxon>Ecdysozoa</taxon>
        <taxon>Nematoda</taxon>
        <taxon>Chromadorea</taxon>
        <taxon>Rhabditida</taxon>
        <taxon>Rhabditina</taxon>
        <taxon>Rhabditomorpha</taxon>
        <taxon>Rhabditoidea</taxon>
        <taxon>Rhabditidae</taxon>
        <taxon>Peloderinae</taxon>
        <taxon>Caenorhabditis</taxon>
    </lineage>
</organism>
<comment type="caution">
    <text evidence="1">The sequence shown here is derived from an EMBL/GenBank/DDBJ whole genome shotgun (WGS) entry which is preliminary data.</text>
</comment>